<keyword evidence="1" id="KW-0472">Membrane</keyword>
<protein>
    <submittedName>
        <fullName evidence="2">Uncharacterized protein</fullName>
    </submittedName>
</protein>
<proteinExistence type="predicted"/>
<evidence type="ECO:0000256" key="1">
    <source>
        <dbReference type="SAM" id="Phobius"/>
    </source>
</evidence>
<evidence type="ECO:0000313" key="2">
    <source>
        <dbReference type="EMBL" id="MFM9645878.1"/>
    </source>
</evidence>
<sequence>MTDARARRRKGRRWVFAVWALTAVVGGGLTLWLQDAAKPSQPPAWHRDEGPAPLLEMEADDHRGCPTPTAEPGDAGVTDVQCVHVEVVTP</sequence>
<evidence type="ECO:0000313" key="3">
    <source>
        <dbReference type="Proteomes" id="UP001631993"/>
    </source>
</evidence>
<keyword evidence="3" id="KW-1185">Reference proteome</keyword>
<dbReference type="RefSeq" id="WP_369279222.1">
    <property type="nucleotide sequence ID" value="NZ_JBJVMW010000002.1"/>
</dbReference>
<accession>A0ABW9IDQ5</accession>
<keyword evidence="1" id="KW-1133">Transmembrane helix</keyword>
<dbReference type="Proteomes" id="UP001631993">
    <property type="component" value="Unassembled WGS sequence"/>
</dbReference>
<organism evidence="2 3">
    <name type="scientific">Streptomyces galilaeus</name>
    <dbReference type="NCBI Taxonomy" id="33899"/>
    <lineage>
        <taxon>Bacteria</taxon>
        <taxon>Bacillati</taxon>
        <taxon>Actinomycetota</taxon>
        <taxon>Actinomycetes</taxon>
        <taxon>Kitasatosporales</taxon>
        <taxon>Streptomycetaceae</taxon>
        <taxon>Streptomyces</taxon>
    </lineage>
</organism>
<feature type="transmembrane region" description="Helical" evidence="1">
    <location>
        <begin position="14"/>
        <end position="33"/>
    </location>
</feature>
<reference evidence="2 3" key="1">
    <citation type="submission" date="2024-12" db="EMBL/GenBank/DDBJ databases">
        <title>Forecasting of Potato common scab and diversities of Pathogenic streptomyces spp. in china.</title>
        <authorList>
            <person name="Handique U."/>
            <person name="Wu J."/>
        </authorList>
    </citation>
    <scope>NUCLEOTIDE SEQUENCE [LARGE SCALE GENOMIC DNA]</scope>
    <source>
        <strain evidence="2 3">ZRIMU1585</strain>
    </source>
</reference>
<name>A0ABW9IDQ5_STRGJ</name>
<keyword evidence="1" id="KW-0812">Transmembrane</keyword>
<gene>
    <name evidence="2" type="ORF">ACKI1S_06985</name>
</gene>
<comment type="caution">
    <text evidence="2">The sequence shown here is derived from an EMBL/GenBank/DDBJ whole genome shotgun (WGS) entry which is preliminary data.</text>
</comment>
<dbReference type="EMBL" id="JBJVNE010000003">
    <property type="protein sequence ID" value="MFM9645878.1"/>
    <property type="molecule type" value="Genomic_DNA"/>
</dbReference>